<gene>
    <name evidence="2" type="ORF">U473_07810</name>
</gene>
<comment type="caution">
    <text evidence="2">The sequence shown here is derived from an EMBL/GenBank/DDBJ whole genome shotgun (WGS) entry which is preliminary data.</text>
</comment>
<sequence>MFPKRVGLIVWINDFKAARNLERIGHIHFISKRMNYCILYVNEKDMDKTMAYLQKLSFVKKVERSYRTEIKTDYSSKTVIE</sequence>
<dbReference type="PIRSF" id="PIRSF031653">
    <property type="entry name" value="UCP031653"/>
    <property type="match status" value="1"/>
</dbReference>
<accession>A0A135L4J7</accession>
<keyword evidence="3" id="KW-1185">Reference proteome</keyword>
<dbReference type="Pfam" id="PF09902">
    <property type="entry name" value="DUF2129"/>
    <property type="match status" value="1"/>
</dbReference>
<evidence type="ECO:0000313" key="2">
    <source>
        <dbReference type="EMBL" id="KXG43922.1"/>
    </source>
</evidence>
<dbReference type="Proteomes" id="UP000070352">
    <property type="component" value="Unassembled WGS sequence"/>
</dbReference>
<dbReference type="STRING" id="1413211.U473_07810"/>
<dbReference type="InterPro" id="IPR016979">
    <property type="entry name" value="DUF2129"/>
</dbReference>
<dbReference type="RefSeq" id="WP_068725034.1">
    <property type="nucleotide sequence ID" value="NZ_LSKU01000001.1"/>
</dbReference>
<reference evidence="2 3" key="1">
    <citation type="submission" date="2016-02" db="EMBL/GenBank/DDBJ databases">
        <title>Draft Genome for Tepidibacillus decaturensis nov. sp. Strain Z9, an Anaerobic, Moderately Thermophilic and Heterotrophic Bacterium from Deep Subsurface of the Illinois Basin, USA.</title>
        <authorList>
            <person name="Dong Y."/>
            <person name="Chang J.Y."/>
            <person name="Sanford R."/>
            <person name="Fouke B.W."/>
        </authorList>
    </citation>
    <scope>NUCLEOTIDE SEQUENCE [LARGE SCALE GENOMIC DNA]</scope>
    <source>
        <strain evidence="2 3">Z9</strain>
    </source>
</reference>
<name>A0A135L4J7_9BACI</name>
<evidence type="ECO:0000313" key="3">
    <source>
        <dbReference type="Proteomes" id="UP000070352"/>
    </source>
</evidence>
<dbReference type="AlphaFoldDB" id="A0A135L4J7"/>
<protein>
    <submittedName>
        <fullName evidence="2">Uncharacterized protein</fullName>
    </submittedName>
</protein>
<dbReference type="EMBL" id="LSKU01000001">
    <property type="protein sequence ID" value="KXG43922.1"/>
    <property type="molecule type" value="Genomic_DNA"/>
</dbReference>
<evidence type="ECO:0000256" key="1">
    <source>
        <dbReference type="ARBA" id="ARBA00022490"/>
    </source>
</evidence>
<dbReference type="OrthoDB" id="2990788at2"/>
<organism evidence="2 3">
    <name type="scientific">Tepidibacillus decaturensis</name>
    <dbReference type="NCBI Taxonomy" id="1413211"/>
    <lineage>
        <taxon>Bacteria</taxon>
        <taxon>Bacillati</taxon>
        <taxon>Bacillota</taxon>
        <taxon>Bacilli</taxon>
        <taxon>Bacillales</taxon>
        <taxon>Bacillaceae</taxon>
        <taxon>Tepidibacillus</taxon>
    </lineage>
</organism>
<keyword evidence="1" id="KW-0963">Cytoplasm</keyword>
<proteinExistence type="predicted"/>